<dbReference type="EMBL" id="BOOU01000041">
    <property type="protein sequence ID" value="GII77844.1"/>
    <property type="molecule type" value="Genomic_DNA"/>
</dbReference>
<reference evidence="6" key="1">
    <citation type="submission" date="2021-01" db="EMBL/GenBank/DDBJ databases">
        <title>Whole genome shotgun sequence of Sphaerisporangium rufum NBRC 109079.</title>
        <authorList>
            <person name="Komaki H."/>
            <person name="Tamura T."/>
        </authorList>
    </citation>
    <scope>NUCLEOTIDE SEQUENCE</scope>
    <source>
        <strain evidence="6">NBRC 109079</strain>
    </source>
</reference>
<dbReference type="Pfam" id="PF01494">
    <property type="entry name" value="FAD_binding_3"/>
    <property type="match status" value="1"/>
</dbReference>
<dbReference type="PRINTS" id="PR00420">
    <property type="entry name" value="RNGMNOXGNASE"/>
</dbReference>
<evidence type="ECO:0000313" key="7">
    <source>
        <dbReference type="Proteomes" id="UP000655287"/>
    </source>
</evidence>
<proteinExistence type="predicted"/>
<keyword evidence="4" id="KW-0812">Transmembrane</keyword>
<feature type="transmembrane region" description="Helical" evidence="4">
    <location>
        <begin position="6"/>
        <end position="26"/>
    </location>
</feature>
<evidence type="ECO:0000256" key="1">
    <source>
        <dbReference type="ARBA" id="ARBA00001974"/>
    </source>
</evidence>
<keyword evidence="4" id="KW-1133">Transmembrane helix</keyword>
<dbReference type="InterPro" id="IPR002938">
    <property type="entry name" value="FAD-bd"/>
</dbReference>
<evidence type="ECO:0000313" key="6">
    <source>
        <dbReference type="EMBL" id="GII77844.1"/>
    </source>
</evidence>
<dbReference type="GO" id="GO:0071949">
    <property type="term" value="F:FAD binding"/>
    <property type="evidence" value="ECO:0007669"/>
    <property type="project" value="InterPro"/>
</dbReference>
<evidence type="ECO:0000256" key="2">
    <source>
        <dbReference type="ARBA" id="ARBA00022630"/>
    </source>
</evidence>
<keyword evidence="2" id="KW-0285">Flavoprotein</keyword>
<dbReference type="SUPFAM" id="SSF51905">
    <property type="entry name" value="FAD/NAD(P)-binding domain"/>
    <property type="match status" value="1"/>
</dbReference>
<dbReference type="Pfam" id="PF21274">
    <property type="entry name" value="Rng_hyd_C"/>
    <property type="match status" value="1"/>
</dbReference>
<dbReference type="Proteomes" id="UP000655287">
    <property type="component" value="Unassembled WGS sequence"/>
</dbReference>
<comment type="caution">
    <text evidence="6">The sequence shown here is derived from an EMBL/GenBank/DDBJ whole genome shotgun (WGS) entry which is preliminary data.</text>
</comment>
<keyword evidence="7" id="KW-1185">Reference proteome</keyword>
<dbReference type="PANTHER" id="PTHR43004:SF19">
    <property type="entry name" value="BINDING MONOOXYGENASE, PUTATIVE (JCVI)-RELATED"/>
    <property type="match status" value="1"/>
</dbReference>
<evidence type="ECO:0000259" key="5">
    <source>
        <dbReference type="Pfam" id="PF01494"/>
    </source>
</evidence>
<dbReference type="RefSeq" id="WP_203984857.1">
    <property type="nucleotide sequence ID" value="NZ_BOOU01000041.1"/>
</dbReference>
<protein>
    <submittedName>
        <fullName evidence="6">FAD-dependent oxidoreductase</fullName>
    </submittedName>
</protein>
<dbReference type="AlphaFoldDB" id="A0A919R146"/>
<feature type="domain" description="FAD-binding" evidence="5">
    <location>
        <begin position="6"/>
        <end position="359"/>
    </location>
</feature>
<dbReference type="PANTHER" id="PTHR43004">
    <property type="entry name" value="TRK SYSTEM POTASSIUM UPTAKE PROTEIN"/>
    <property type="match status" value="1"/>
</dbReference>
<gene>
    <name evidence="6" type="ORF">Sru01_28260</name>
</gene>
<dbReference type="InterPro" id="IPR050641">
    <property type="entry name" value="RIFMO-like"/>
</dbReference>
<dbReference type="InterPro" id="IPR036188">
    <property type="entry name" value="FAD/NAD-bd_sf"/>
</dbReference>
<dbReference type="Gene3D" id="3.40.30.120">
    <property type="match status" value="1"/>
</dbReference>
<evidence type="ECO:0000256" key="3">
    <source>
        <dbReference type="ARBA" id="ARBA00022827"/>
    </source>
</evidence>
<name>A0A919R146_9ACTN</name>
<comment type="cofactor">
    <cofactor evidence="1">
        <name>FAD</name>
        <dbReference type="ChEBI" id="CHEBI:57692"/>
    </cofactor>
</comment>
<sequence>MYDERVPVLVVGGGYAGLSAALLLAWRGVGVMVVERHPSTSVQPKAFGVNQRAMEMLRVVPGVEDDLMEISRGIADDMRIAIAGTLTDPNPRMIVESEDQFAFVREITPVAGAGLPQSKVERVLRAHAEAHGADLRFATELVSFEQDAGGVTVVVRDRGSGETSTVRAGYLIGADGHRSPVRVAAGIPVEGFGELGMSRSILFEADLSSVVDERVVTLWYLQNPDFDGAFITGTGVGVHVMTVSFDPARGQSEADFTEERCVELVRIGTGIPDLVVKIVDQNTWAFAHAVATRFSAGRVFLAGDAAHTMPPTGGQGGSTALQDGCDLAWRLALVISGQAGPGFLDAYDAERRPVGKMTADGQLGNMAVRMPPTRRAGLPEAPADPFAIILGCRYHSGAVLAEPGDDGSLTEDPRHLSGRPGGRAPHFAVVRAPAAGAAPGAAGARPEGGAGTEGREISVIDLFGRGFVLLTGPGADGDAWTAAADSAAGGLGVELAAYRVGRDLEPVTGGWTARYGITGSGAVLVRPDGYVAWRSPTAVPDPETTVRDVLAAVLARG</sequence>
<organism evidence="6 7">
    <name type="scientific">Sphaerisporangium rufum</name>
    <dbReference type="NCBI Taxonomy" id="1381558"/>
    <lineage>
        <taxon>Bacteria</taxon>
        <taxon>Bacillati</taxon>
        <taxon>Actinomycetota</taxon>
        <taxon>Actinomycetes</taxon>
        <taxon>Streptosporangiales</taxon>
        <taxon>Streptosporangiaceae</taxon>
        <taxon>Sphaerisporangium</taxon>
    </lineage>
</organism>
<dbReference type="Gene3D" id="3.50.50.60">
    <property type="entry name" value="FAD/NAD(P)-binding domain"/>
    <property type="match status" value="1"/>
</dbReference>
<dbReference type="Gene3D" id="3.30.9.10">
    <property type="entry name" value="D-Amino Acid Oxidase, subunit A, domain 2"/>
    <property type="match status" value="1"/>
</dbReference>
<accession>A0A919R146</accession>
<evidence type="ECO:0000256" key="4">
    <source>
        <dbReference type="SAM" id="Phobius"/>
    </source>
</evidence>
<keyword evidence="4" id="KW-0472">Membrane</keyword>
<dbReference type="GO" id="GO:0016709">
    <property type="term" value="F:oxidoreductase activity, acting on paired donors, with incorporation or reduction of molecular oxygen, NAD(P)H as one donor, and incorporation of one atom of oxygen"/>
    <property type="evidence" value="ECO:0007669"/>
    <property type="project" value="UniProtKB-ARBA"/>
</dbReference>
<keyword evidence="3" id="KW-0274">FAD</keyword>